<dbReference type="AlphaFoldDB" id="A0A1A6Y0B5"/>
<organism evidence="2 3">
    <name type="scientific">Stenotrophomonas maltophilia</name>
    <name type="common">Pseudomonas maltophilia</name>
    <name type="synonym">Xanthomonas maltophilia</name>
    <dbReference type="NCBI Taxonomy" id="40324"/>
    <lineage>
        <taxon>Bacteria</taxon>
        <taxon>Pseudomonadati</taxon>
        <taxon>Pseudomonadota</taxon>
        <taxon>Gammaproteobacteria</taxon>
        <taxon>Lysobacterales</taxon>
        <taxon>Lysobacteraceae</taxon>
        <taxon>Stenotrophomonas</taxon>
        <taxon>Stenotrophomonas maltophilia group</taxon>
    </lineage>
</organism>
<evidence type="ECO:0000313" key="3">
    <source>
        <dbReference type="Proteomes" id="UP000092256"/>
    </source>
</evidence>
<evidence type="ECO:0000313" key="2">
    <source>
        <dbReference type="EMBL" id="OBU69247.1"/>
    </source>
</evidence>
<proteinExistence type="predicted"/>
<protein>
    <submittedName>
        <fullName evidence="2">Uncharacterized protein</fullName>
    </submittedName>
</protein>
<dbReference type="Proteomes" id="UP000092256">
    <property type="component" value="Unassembled WGS sequence"/>
</dbReference>
<gene>
    <name evidence="2" type="ORF">A9K58_04585</name>
</gene>
<feature type="region of interest" description="Disordered" evidence="1">
    <location>
        <begin position="64"/>
        <end position="84"/>
    </location>
</feature>
<reference evidence="2 3" key="1">
    <citation type="submission" date="2016-05" db="EMBL/GenBank/DDBJ databases">
        <title>Draft Genome Sequences of Stenotrophomonas maltophilia Strains Sm32COP, Sm41DVV, Sm46PAILV, SmF3, SmF22, SmSOFb1 and SmCVFa1, Isolated from Different Manures, in France.</title>
        <authorList>
            <person name="Nazaret S."/>
            <person name="Bodilis J."/>
        </authorList>
    </citation>
    <scope>NUCLEOTIDE SEQUENCE [LARGE SCALE GENOMIC DNA]</scope>
    <source>
        <strain evidence="2 3">Sm46PAILV</strain>
    </source>
</reference>
<evidence type="ECO:0000256" key="1">
    <source>
        <dbReference type="SAM" id="MobiDB-lite"/>
    </source>
</evidence>
<dbReference type="EMBL" id="LYVJ01000003">
    <property type="protein sequence ID" value="OBU69247.1"/>
    <property type="molecule type" value="Genomic_DNA"/>
</dbReference>
<sequence>MWSIAAGGLLVLVLIVGWAVLGYYRGELASSKEALQRYDDALPVLQAYYASDAAICDGRVCINPEAGTPRGGGDKPYRRAKARH</sequence>
<comment type="caution">
    <text evidence="2">The sequence shown here is derived from an EMBL/GenBank/DDBJ whole genome shotgun (WGS) entry which is preliminary data.</text>
</comment>
<name>A0A1A6Y0B5_STEMA</name>
<accession>A0A1A6Y0B5</accession>